<evidence type="ECO:0000256" key="6">
    <source>
        <dbReference type="PROSITE-ProRule" id="PRU00552"/>
    </source>
</evidence>
<dbReference type="InterPro" id="IPR014001">
    <property type="entry name" value="Helicase_ATP-bd"/>
</dbReference>
<dbReference type="EC" id="3.6.4.13" evidence="1"/>
<evidence type="ECO:0000259" key="9">
    <source>
        <dbReference type="PROSITE" id="PS51195"/>
    </source>
</evidence>
<accession>A0A814W777</accession>
<dbReference type="PROSITE" id="PS51192">
    <property type="entry name" value="HELICASE_ATP_BIND_1"/>
    <property type="match status" value="1"/>
</dbReference>
<sequence length="619" mass="71426">MIVSYRRLFSTLITNKNYSCLMKIASYHINTIDTKNQITVPHSMIKNIERQRAKKIYKKEQDQDPPGDRTQPAVVACKRSEFNHYPGREYRHMTDKDVASSAWQHRLSKGDFFTIDHHFKNPSWTQSTVQTFDQLDCKPELVEILEKANIHNPTSTQSRVIPELRTGRHMIVAAETGGGKTLAYLVPLIESLIRWKSGNRLVHMENAPFAIILAPTRELVVQIENMLQVFNRLNIRTQSLVGINTDKDPLNFTLGEVDIIISTPGVLLRLLRQDEHFGIERRLSGTNLRHVIVDEADTLLDITFSPAVVEIIRRLEIDVQPINDFEHDAPPAVQLVFVSATIPTATEESLKELISADQVNKMLTPSVHRIMPHVPQKFYRIGNQQKLSLLLKLVKYDLEKKHPCLIFCNKTKTVQFLQQFFRNQRIEILIMHSQMTNTKRANNLEKFRNGENTIMCATDLISRGVDTYWVEHVIQFEFPHFISDYIHRTGRVGRIGSKRPGKVTSFVTTPNEVTLAQKIEVTARMNKKLSGVNNDIKKQLELHAQQREQNQEKIDSRRAREELCNEVTARMNKKLSGVNNDIKKQLELHAQQREQNQEKIDSRRAREELCNEVIRSAMS</sequence>
<dbReference type="SMART" id="SM00487">
    <property type="entry name" value="DEXDc"/>
    <property type="match status" value="1"/>
</dbReference>
<keyword evidence="5" id="KW-0067">ATP-binding</keyword>
<evidence type="ECO:0000313" key="10">
    <source>
        <dbReference type="EMBL" id="CAF1200173.1"/>
    </source>
</evidence>
<evidence type="ECO:0000256" key="1">
    <source>
        <dbReference type="ARBA" id="ARBA00012552"/>
    </source>
</evidence>
<keyword evidence="3" id="KW-0378">Hydrolase</keyword>
<feature type="domain" description="Helicase C-terminal" evidence="8">
    <location>
        <begin position="385"/>
        <end position="540"/>
    </location>
</feature>
<evidence type="ECO:0000259" key="7">
    <source>
        <dbReference type="PROSITE" id="PS51192"/>
    </source>
</evidence>
<dbReference type="Pfam" id="PF00271">
    <property type="entry name" value="Helicase_C"/>
    <property type="match status" value="1"/>
</dbReference>
<dbReference type="SMART" id="SM00490">
    <property type="entry name" value="HELICc"/>
    <property type="match status" value="1"/>
</dbReference>
<feature type="short sequence motif" description="Q motif" evidence="6">
    <location>
        <begin position="130"/>
        <end position="158"/>
    </location>
</feature>
<evidence type="ECO:0000256" key="2">
    <source>
        <dbReference type="ARBA" id="ARBA00022741"/>
    </source>
</evidence>
<dbReference type="CDD" id="cd18787">
    <property type="entry name" value="SF2_C_DEAD"/>
    <property type="match status" value="1"/>
</dbReference>
<dbReference type="AlphaFoldDB" id="A0A814W777"/>
<comment type="caution">
    <text evidence="10">The sequence shown here is derived from an EMBL/GenBank/DDBJ whole genome shotgun (WGS) entry which is preliminary data.</text>
</comment>
<dbReference type="InterPro" id="IPR014014">
    <property type="entry name" value="RNA_helicase_DEAD_Q_motif"/>
</dbReference>
<organism evidence="10 11">
    <name type="scientific">Adineta steineri</name>
    <dbReference type="NCBI Taxonomy" id="433720"/>
    <lineage>
        <taxon>Eukaryota</taxon>
        <taxon>Metazoa</taxon>
        <taxon>Spiralia</taxon>
        <taxon>Gnathifera</taxon>
        <taxon>Rotifera</taxon>
        <taxon>Eurotatoria</taxon>
        <taxon>Bdelloidea</taxon>
        <taxon>Adinetida</taxon>
        <taxon>Adinetidae</taxon>
        <taxon>Adineta</taxon>
    </lineage>
</organism>
<dbReference type="GO" id="GO:0016787">
    <property type="term" value="F:hydrolase activity"/>
    <property type="evidence" value="ECO:0007669"/>
    <property type="project" value="UniProtKB-KW"/>
</dbReference>
<keyword evidence="4" id="KW-0347">Helicase</keyword>
<dbReference type="GO" id="GO:0003676">
    <property type="term" value="F:nucleic acid binding"/>
    <property type="evidence" value="ECO:0007669"/>
    <property type="project" value="InterPro"/>
</dbReference>
<evidence type="ECO:0000256" key="5">
    <source>
        <dbReference type="ARBA" id="ARBA00022840"/>
    </source>
</evidence>
<proteinExistence type="predicted"/>
<dbReference type="Pfam" id="PF00270">
    <property type="entry name" value="DEAD"/>
    <property type="match status" value="1"/>
</dbReference>
<gene>
    <name evidence="10" type="ORF">IZO911_LOCUS28562</name>
</gene>
<name>A0A814W777_9BILA</name>
<dbReference type="InterPro" id="IPR001650">
    <property type="entry name" value="Helicase_C-like"/>
</dbReference>
<feature type="domain" description="Helicase ATP-binding" evidence="7">
    <location>
        <begin position="161"/>
        <end position="360"/>
    </location>
</feature>
<reference evidence="10" key="1">
    <citation type="submission" date="2021-02" db="EMBL/GenBank/DDBJ databases">
        <authorList>
            <person name="Nowell W R."/>
        </authorList>
    </citation>
    <scope>NUCLEOTIDE SEQUENCE</scope>
</reference>
<dbReference type="SUPFAM" id="SSF52540">
    <property type="entry name" value="P-loop containing nucleoside triphosphate hydrolases"/>
    <property type="match status" value="1"/>
</dbReference>
<dbReference type="Proteomes" id="UP000663860">
    <property type="component" value="Unassembled WGS sequence"/>
</dbReference>
<keyword evidence="2" id="KW-0547">Nucleotide-binding</keyword>
<feature type="domain" description="DEAD-box RNA helicase Q" evidence="9">
    <location>
        <begin position="130"/>
        <end position="158"/>
    </location>
</feature>
<dbReference type="EMBL" id="CAJNOE010000407">
    <property type="protein sequence ID" value="CAF1200173.1"/>
    <property type="molecule type" value="Genomic_DNA"/>
</dbReference>
<dbReference type="PROSITE" id="PS51195">
    <property type="entry name" value="Q_MOTIF"/>
    <property type="match status" value="1"/>
</dbReference>
<evidence type="ECO:0000313" key="11">
    <source>
        <dbReference type="Proteomes" id="UP000663860"/>
    </source>
</evidence>
<protein>
    <recommendedName>
        <fullName evidence="1">RNA helicase</fullName>
        <ecNumber evidence="1">3.6.4.13</ecNumber>
    </recommendedName>
</protein>
<dbReference type="InterPro" id="IPR027417">
    <property type="entry name" value="P-loop_NTPase"/>
</dbReference>
<evidence type="ECO:0000256" key="3">
    <source>
        <dbReference type="ARBA" id="ARBA00022801"/>
    </source>
</evidence>
<dbReference type="InterPro" id="IPR011545">
    <property type="entry name" value="DEAD/DEAH_box_helicase_dom"/>
</dbReference>
<dbReference type="GO" id="GO:0005524">
    <property type="term" value="F:ATP binding"/>
    <property type="evidence" value="ECO:0007669"/>
    <property type="project" value="UniProtKB-KW"/>
</dbReference>
<evidence type="ECO:0000256" key="4">
    <source>
        <dbReference type="ARBA" id="ARBA00022806"/>
    </source>
</evidence>
<dbReference type="Gene3D" id="3.40.50.300">
    <property type="entry name" value="P-loop containing nucleotide triphosphate hydrolases"/>
    <property type="match status" value="2"/>
</dbReference>
<evidence type="ECO:0000259" key="8">
    <source>
        <dbReference type="PROSITE" id="PS51194"/>
    </source>
</evidence>
<dbReference type="PROSITE" id="PS51194">
    <property type="entry name" value="HELICASE_CTER"/>
    <property type="match status" value="1"/>
</dbReference>
<dbReference type="GO" id="GO:0003724">
    <property type="term" value="F:RNA helicase activity"/>
    <property type="evidence" value="ECO:0007669"/>
    <property type="project" value="UniProtKB-EC"/>
</dbReference>
<dbReference type="PANTHER" id="PTHR47960">
    <property type="entry name" value="DEAD-BOX ATP-DEPENDENT RNA HELICASE 50"/>
    <property type="match status" value="1"/>
</dbReference>